<evidence type="ECO:0000313" key="3">
    <source>
        <dbReference type="Proteomes" id="UP000182719"/>
    </source>
</evidence>
<keyword evidence="3" id="KW-1185">Reference proteome</keyword>
<name>A0A1H7LSF5_STIAU</name>
<dbReference type="EMBL" id="FOAP01000003">
    <property type="protein sequence ID" value="SEL01870.1"/>
    <property type="molecule type" value="Genomic_DNA"/>
</dbReference>
<evidence type="ECO:0008006" key="4">
    <source>
        <dbReference type="Google" id="ProtNLM"/>
    </source>
</evidence>
<accession>A0A1H7LSF5</accession>
<dbReference type="OrthoDB" id="5524366at2"/>
<dbReference type="PROSITE" id="PS51257">
    <property type="entry name" value="PROKAR_LIPOPROTEIN"/>
    <property type="match status" value="1"/>
</dbReference>
<protein>
    <recommendedName>
        <fullName evidence="4">Lipoprotein</fullName>
    </recommendedName>
</protein>
<evidence type="ECO:0000256" key="1">
    <source>
        <dbReference type="SAM" id="MobiDB-lite"/>
    </source>
</evidence>
<feature type="region of interest" description="Disordered" evidence="1">
    <location>
        <begin position="32"/>
        <end position="64"/>
    </location>
</feature>
<reference evidence="3" key="1">
    <citation type="submission" date="2016-10" db="EMBL/GenBank/DDBJ databases">
        <authorList>
            <person name="Varghese N."/>
            <person name="Submissions S."/>
        </authorList>
    </citation>
    <scope>NUCLEOTIDE SEQUENCE [LARGE SCALE GENOMIC DNA]</scope>
    <source>
        <strain evidence="3">DSM 17044</strain>
    </source>
</reference>
<sequence length="116" mass="12369">MKTRLGIVCLLMVGGVLAMGCGNYGPQQMEEASLSSIAEGEEPSASIPPEESAQDPEEAGPGEVEELSACCHVKCSDGLWRGPFTGVKFDNCKKYGKYFCPAYGHGNYSSHAWKGC</sequence>
<dbReference type="Proteomes" id="UP000182719">
    <property type="component" value="Unassembled WGS sequence"/>
</dbReference>
<dbReference type="RefSeq" id="WP_143101349.1">
    <property type="nucleotide sequence ID" value="NZ_FOAP01000003.1"/>
</dbReference>
<organism evidence="2 3">
    <name type="scientific">Stigmatella aurantiaca</name>
    <dbReference type="NCBI Taxonomy" id="41"/>
    <lineage>
        <taxon>Bacteria</taxon>
        <taxon>Pseudomonadati</taxon>
        <taxon>Myxococcota</taxon>
        <taxon>Myxococcia</taxon>
        <taxon>Myxococcales</taxon>
        <taxon>Cystobacterineae</taxon>
        <taxon>Archangiaceae</taxon>
        <taxon>Stigmatella</taxon>
    </lineage>
</organism>
<feature type="compositionally biased region" description="Acidic residues" evidence="1">
    <location>
        <begin position="52"/>
        <end position="64"/>
    </location>
</feature>
<dbReference type="AlphaFoldDB" id="A0A1H7LSF5"/>
<gene>
    <name evidence="2" type="ORF">SAMN05444354_103325</name>
</gene>
<evidence type="ECO:0000313" key="2">
    <source>
        <dbReference type="EMBL" id="SEL01870.1"/>
    </source>
</evidence>
<proteinExistence type="predicted"/>